<keyword evidence="2" id="KW-1185">Reference proteome</keyword>
<sequence>MLKSFGLPALAVFLLLFSLVSDGKNWFPLLESSRGSSLPVKDVVYRFERRQAGDKRTIWAIFFYADEVRTWTSQPLFNN</sequence>
<dbReference type="RefSeq" id="WP_210041323.1">
    <property type="nucleotide sequence ID" value="NZ_JBHLVU010000073.1"/>
</dbReference>
<proteinExistence type="predicted"/>
<comment type="caution">
    <text evidence="1">The sequence shown here is derived from an EMBL/GenBank/DDBJ whole genome shotgun (WGS) entry which is preliminary data.</text>
</comment>
<name>A0ABS7BXU4_9BACL</name>
<organism evidence="1 2">
    <name type="scientific">Paenibacillus sepulcri</name>
    <dbReference type="NCBI Taxonomy" id="359917"/>
    <lineage>
        <taxon>Bacteria</taxon>
        <taxon>Bacillati</taxon>
        <taxon>Bacillota</taxon>
        <taxon>Bacilli</taxon>
        <taxon>Bacillales</taxon>
        <taxon>Paenibacillaceae</taxon>
        <taxon>Paenibacillus</taxon>
    </lineage>
</organism>
<evidence type="ECO:0000313" key="2">
    <source>
        <dbReference type="Proteomes" id="UP001519887"/>
    </source>
</evidence>
<evidence type="ECO:0000313" key="1">
    <source>
        <dbReference type="EMBL" id="MBW7453478.1"/>
    </source>
</evidence>
<dbReference type="Proteomes" id="UP001519887">
    <property type="component" value="Unassembled WGS sequence"/>
</dbReference>
<dbReference type="EMBL" id="JAHZIK010000078">
    <property type="protein sequence ID" value="MBW7453478.1"/>
    <property type="molecule type" value="Genomic_DNA"/>
</dbReference>
<accession>A0ABS7BXU4</accession>
<gene>
    <name evidence="1" type="ORF">K0U00_05435</name>
</gene>
<protein>
    <submittedName>
        <fullName evidence="1">Uncharacterized protein</fullName>
    </submittedName>
</protein>
<reference evidence="1 2" key="1">
    <citation type="submission" date="2021-07" db="EMBL/GenBank/DDBJ databases">
        <title>Paenibacillus radiodurans sp. nov., isolated from the southeastern edge of Tengger Desert.</title>
        <authorList>
            <person name="Zhang G."/>
        </authorList>
    </citation>
    <scope>NUCLEOTIDE SEQUENCE [LARGE SCALE GENOMIC DNA]</scope>
    <source>
        <strain evidence="1 2">CCM 7311</strain>
    </source>
</reference>